<dbReference type="GO" id="GO:0005524">
    <property type="term" value="F:ATP binding"/>
    <property type="evidence" value="ECO:0007669"/>
    <property type="project" value="UniProtKB-UniRule"/>
</dbReference>
<keyword evidence="5 6" id="KW-0067">ATP-binding</keyword>
<dbReference type="SUPFAM" id="SSF56112">
    <property type="entry name" value="Protein kinase-like (PK-like)"/>
    <property type="match status" value="1"/>
</dbReference>
<evidence type="ECO:0000256" key="6">
    <source>
        <dbReference type="PROSITE-ProRule" id="PRU10141"/>
    </source>
</evidence>
<sequence>MGYDQKELHRTSNSILRVLFNSRKLPVDSNQLVGIFIDVDDVRLTGSIIGEGSSGIVLQGSYKGIHKVAVKELKDAFVDGSKTQDEFRREVLSLLSCVHENVIKLYGVCISPSNEIWIVTKLMKGGSLLDYLSKKRCLPVTEIIKISLDVAKGMQSLHSKGILHMDLKTANVFLDKKNNAVIGDLGTARNSGEKDEENSEIGTYRYMSPEVCARAILGSGQEGWFTSKSDVYSFGILLWELTTCKIPYSDYDPVQAAMGVMMHGLRPSIPASTFPPLRYLMQKCWHQNASSRPEFPQIVRMLQGMSHTAAKLQKVVANISELPLNDISSKLSELHLNGDSRVYS</sequence>
<proteinExistence type="inferred from homology"/>
<dbReference type="Gene3D" id="1.10.510.10">
    <property type="entry name" value="Transferase(Phosphotransferase) domain 1"/>
    <property type="match status" value="1"/>
</dbReference>
<name>A0A8T2QZM7_CERRI</name>
<dbReference type="InterPro" id="IPR008271">
    <property type="entry name" value="Ser/Thr_kinase_AS"/>
</dbReference>
<dbReference type="SMART" id="SM00220">
    <property type="entry name" value="S_TKc"/>
    <property type="match status" value="1"/>
</dbReference>
<dbReference type="PRINTS" id="PR00109">
    <property type="entry name" value="TYRKINASE"/>
</dbReference>
<dbReference type="InterPro" id="IPR011009">
    <property type="entry name" value="Kinase-like_dom_sf"/>
</dbReference>
<evidence type="ECO:0000256" key="5">
    <source>
        <dbReference type="ARBA" id="ARBA00022840"/>
    </source>
</evidence>
<dbReference type="PANTHER" id="PTHR44329:SF84">
    <property type="entry name" value="PROTEIN KINASE LIKE PROTEIN"/>
    <property type="match status" value="1"/>
</dbReference>
<evidence type="ECO:0000256" key="2">
    <source>
        <dbReference type="ARBA" id="ARBA00022679"/>
    </source>
</evidence>
<dbReference type="AlphaFoldDB" id="A0A8T2QZM7"/>
<feature type="binding site" evidence="6">
    <location>
        <position position="71"/>
    </location>
    <ligand>
        <name>ATP</name>
        <dbReference type="ChEBI" id="CHEBI:30616"/>
    </ligand>
</feature>
<dbReference type="PROSITE" id="PS50011">
    <property type="entry name" value="PROTEIN_KINASE_DOM"/>
    <property type="match status" value="1"/>
</dbReference>
<evidence type="ECO:0000256" key="7">
    <source>
        <dbReference type="RuleBase" id="RU000304"/>
    </source>
</evidence>
<evidence type="ECO:0000313" key="10">
    <source>
        <dbReference type="Proteomes" id="UP000825935"/>
    </source>
</evidence>
<comment type="caution">
    <text evidence="9">The sequence shown here is derived from an EMBL/GenBank/DDBJ whole genome shotgun (WGS) entry which is preliminary data.</text>
</comment>
<keyword evidence="10" id="KW-1185">Reference proteome</keyword>
<organism evidence="9 10">
    <name type="scientific">Ceratopteris richardii</name>
    <name type="common">Triangle waterfern</name>
    <dbReference type="NCBI Taxonomy" id="49495"/>
    <lineage>
        <taxon>Eukaryota</taxon>
        <taxon>Viridiplantae</taxon>
        <taxon>Streptophyta</taxon>
        <taxon>Embryophyta</taxon>
        <taxon>Tracheophyta</taxon>
        <taxon>Polypodiopsida</taxon>
        <taxon>Polypodiidae</taxon>
        <taxon>Polypodiales</taxon>
        <taxon>Pteridineae</taxon>
        <taxon>Pteridaceae</taxon>
        <taxon>Parkerioideae</taxon>
        <taxon>Ceratopteris</taxon>
    </lineage>
</organism>
<keyword evidence="3 6" id="KW-0547">Nucleotide-binding</keyword>
<comment type="similarity">
    <text evidence="7">Belongs to the protein kinase superfamily.</text>
</comment>
<evidence type="ECO:0000259" key="8">
    <source>
        <dbReference type="PROSITE" id="PS50011"/>
    </source>
</evidence>
<dbReference type="GO" id="GO:0004674">
    <property type="term" value="F:protein serine/threonine kinase activity"/>
    <property type="evidence" value="ECO:0007669"/>
    <property type="project" value="UniProtKB-KW"/>
</dbReference>
<evidence type="ECO:0000313" key="9">
    <source>
        <dbReference type="EMBL" id="KAH7289466.1"/>
    </source>
</evidence>
<accession>A0A8T2QZM7</accession>
<protein>
    <recommendedName>
        <fullName evidence="8">Protein kinase domain-containing protein</fullName>
    </recommendedName>
</protein>
<dbReference type="PROSITE" id="PS00107">
    <property type="entry name" value="PROTEIN_KINASE_ATP"/>
    <property type="match status" value="1"/>
</dbReference>
<dbReference type="PROSITE" id="PS00108">
    <property type="entry name" value="PROTEIN_KINASE_ST"/>
    <property type="match status" value="1"/>
</dbReference>
<dbReference type="InterPro" id="IPR000719">
    <property type="entry name" value="Prot_kinase_dom"/>
</dbReference>
<reference evidence="9" key="1">
    <citation type="submission" date="2021-08" db="EMBL/GenBank/DDBJ databases">
        <title>WGS assembly of Ceratopteris richardii.</title>
        <authorList>
            <person name="Marchant D.B."/>
            <person name="Chen G."/>
            <person name="Jenkins J."/>
            <person name="Shu S."/>
            <person name="Leebens-Mack J."/>
            <person name="Grimwood J."/>
            <person name="Schmutz J."/>
            <person name="Soltis P."/>
            <person name="Soltis D."/>
            <person name="Chen Z.-H."/>
        </authorList>
    </citation>
    <scope>NUCLEOTIDE SEQUENCE</scope>
    <source>
        <strain evidence="9">Whitten #5841</strain>
        <tissue evidence="9">Leaf</tissue>
    </source>
</reference>
<evidence type="ECO:0000256" key="4">
    <source>
        <dbReference type="ARBA" id="ARBA00022777"/>
    </source>
</evidence>
<dbReference type="InterPro" id="IPR051681">
    <property type="entry name" value="Ser/Thr_Kinases-Pseudokinases"/>
</dbReference>
<keyword evidence="1 7" id="KW-0723">Serine/threonine-protein kinase</keyword>
<dbReference type="OrthoDB" id="4062651at2759"/>
<evidence type="ECO:0000256" key="1">
    <source>
        <dbReference type="ARBA" id="ARBA00022527"/>
    </source>
</evidence>
<keyword evidence="4" id="KW-0418">Kinase</keyword>
<gene>
    <name evidence="9" type="ORF">KP509_30G003500</name>
</gene>
<dbReference type="PANTHER" id="PTHR44329">
    <property type="entry name" value="SERINE/THREONINE-PROTEIN KINASE TNNI3K-RELATED"/>
    <property type="match status" value="1"/>
</dbReference>
<dbReference type="Pfam" id="PF07714">
    <property type="entry name" value="PK_Tyr_Ser-Thr"/>
    <property type="match status" value="1"/>
</dbReference>
<dbReference type="EMBL" id="CM035435">
    <property type="protein sequence ID" value="KAH7289466.1"/>
    <property type="molecule type" value="Genomic_DNA"/>
</dbReference>
<feature type="domain" description="Protein kinase" evidence="8">
    <location>
        <begin position="43"/>
        <end position="310"/>
    </location>
</feature>
<dbReference type="Proteomes" id="UP000825935">
    <property type="component" value="Chromosome 30"/>
</dbReference>
<keyword evidence="2" id="KW-0808">Transferase</keyword>
<dbReference type="CDD" id="cd13999">
    <property type="entry name" value="STKc_MAP3K-like"/>
    <property type="match status" value="1"/>
</dbReference>
<dbReference type="InterPro" id="IPR001245">
    <property type="entry name" value="Ser-Thr/Tyr_kinase_cat_dom"/>
</dbReference>
<evidence type="ECO:0000256" key="3">
    <source>
        <dbReference type="ARBA" id="ARBA00022741"/>
    </source>
</evidence>
<dbReference type="InterPro" id="IPR017441">
    <property type="entry name" value="Protein_kinase_ATP_BS"/>
</dbReference>